<dbReference type="GO" id="GO:0046872">
    <property type="term" value="F:metal ion binding"/>
    <property type="evidence" value="ECO:0007669"/>
    <property type="project" value="UniProtKB-KW"/>
</dbReference>
<proteinExistence type="predicted"/>
<dbReference type="InterPro" id="IPR011650">
    <property type="entry name" value="Peptidase_M20_dimer"/>
</dbReference>
<protein>
    <submittedName>
        <fullName evidence="4">Amidohydrolase</fullName>
    </submittedName>
</protein>
<evidence type="ECO:0000256" key="1">
    <source>
        <dbReference type="ARBA" id="ARBA00022801"/>
    </source>
</evidence>
<dbReference type="Gene3D" id="3.40.630.10">
    <property type="entry name" value="Zn peptidases"/>
    <property type="match status" value="1"/>
</dbReference>
<dbReference type="SUPFAM" id="SSF53187">
    <property type="entry name" value="Zn-dependent exopeptidases"/>
    <property type="match status" value="1"/>
</dbReference>
<dbReference type="CDD" id="cd08021">
    <property type="entry name" value="M20_Acy1_YhaA-like"/>
    <property type="match status" value="1"/>
</dbReference>
<name>A0A4R4EJ61_9BACL</name>
<dbReference type="Pfam" id="PF07687">
    <property type="entry name" value="M20_dimer"/>
    <property type="match status" value="1"/>
</dbReference>
<dbReference type="InterPro" id="IPR036264">
    <property type="entry name" value="Bact_exopeptidase_dim_dom"/>
</dbReference>
<keyword evidence="2" id="KW-0479">Metal-binding</keyword>
<dbReference type="PIRSF" id="PIRSF005962">
    <property type="entry name" value="Pept_M20D_amidohydro"/>
    <property type="match status" value="1"/>
</dbReference>
<evidence type="ECO:0000259" key="3">
    <source>
        <dbReference type="Pfam" id="PF07687"/>
    </source>
</evidence>
<dbReference type="Proteomes" id="UP000295418">
    <property type="component" value="Unassembled WGS sequence"/>
</dbReference>
<gene>
    <name evidence="4" type="ORF">E0485_06175</name>
</gene>
<keyword evidence="5" id="KW-1185">Reference proteome</keyword>
<keyword evidence="1 4" id="KW-0378">Hydrolase</keyword>
<feature type="domain" description="Peptidase M20 dimerisation" evidence="3">
    <location>
        <begin position="189"/>
        <end position="280"/>
    </location>
</feature>
<evidence type="ECO:0000313" key="5">
    <source>
        <dbReference type="Proteomes" id="UP000295418"/>
    </source>
</evidence>
<evidence type="ECO:0000313" key="4">
    <source>
        <dbReference type="EMBL" id="TCZ79443.1"/>
    </source>
</evidence>
<sequence>MLRDKLYAQLEEMYDEMVGWRRHLHQYPELSFMEKATPVFIADKLRSYGYEVREHVGGNGVVAKISGGKTSGITVALRADMDALPIQDLKSCEYASTVPGVMHACGHDGHTSSLLAIAKVLADQKEQLPGNFVLIFQHAEEISPGGANPMIQDGVLDGVDAIYGVHLWSLLPYGTISSRSGAIMAASDEFKIEVNGKGGHGGLPHQTVDAVVVSSHIVVNLQSIVSRNVDPTESCVISVGTINGGTGFNVIAESTSMIGTVRTFHPDVLELVSTRMEEVIAGTCKMFHADYRFEYNRGYPPVINHAGEAERFKRVGQQVVDQAQVLESPQMMAGEDFAYYLQQVPGCFMFVGAGNEEQGIVYPHHHPRFDFDERAMLNGAKLLLAMALDRMQVIA</sequence>
<feature type="binding site" evidence="2">
    <location>
        <position position="107"/>
    </location>
    <ligand>
        <name>Mn(2+)</name>
        <dbReference type="ChEBI" id="CHEBI:29035"/>
        <label>2</label>
    </ligand>
</feature>
<feature type="binding site" evidence="2">
    <location>
        <position position="166"/>
    </location>
    <ligand>
        <name>Mn(2+)</name>
        <dbReference type="ChEBI" id="CHEBI:29035"/>
        <label>2</label>
    </ligand>
</feature>
<reference evidence="4 5" key="1">
    <citation type="submission" date="2019-03" db="EMBL/GenBank/DDBJ databases">
        <authorList>
            <person name="Kim M.K.M."/>
        </authorList>
    </citation>
    <scope>NUCLEOTIDE SEQUENCE [LARGE SCALE GENOMIC DNA]</scope>
    <source>
        <strain evidence="4 5">18JY21-1</strain>
    </source>
</reference>
<keyword evidence="2" id="KW-0464">Manganese</keyword>
<dbReference type="FunFam" id="3.30.70.360:FF:000001">
    <property type="entry name" value="N-acetyldiaminopimelate deacetylase"/>
    <property type="match status" value="1"/>
</dbReference>
<comment type="caution">
    <text evidence="4">The sequence shown here is derived from an EMBL/GenBank/DDBJ whole genome shotgun (WGS) entry which is preliminary data.</text>
</comment>
<dbReference type="Pfam" id="PF01546">
    <property type="entry name" value="Peptidase_M20"/>
    <property type="match status" value="1"/>
</dbReference>
<dbReference type="Gene3D" id="3.30.70.360">
    <property type="match status" value="1"/>
</dbReference>
<dbReference type="GO" id="GO:0019877">
    <property type="term" value="P:diaminopimelate biosynthetic process"/>
    <property type="evidence" value="ECO:0007669"/>
    <property type="project" value="UniProtKB-ARBA"/>
</dbReference>
<comment type="cofactor">
    <cofactor evidence="2">
        <name>Mn(2+)</name>
        <dbReference type="ChEBI" id="CHEBI:29035"/>
    </cofactor>
    <text evidence="2">The Mn(2+) ion enhances activity.</text>
</comment>
<dbReference type="PANTHER" id="PTHR11014">
    <property type="entry name" value="PEPTIDASE M20 FAMILY MEMBER"/>
    <property type="match status" value="1"/>
</dbReference>
<dbReference type="PANTHER" id="PTHR11014:SF63">
    <property type="entry name" value="METALLOPEPTIDASE, PUTATIVE (AFU_ORTHOLOGUE AFUA_6G09600)-RELATED"/>
    <property type="match status" value="1"/>
</dbReference>
<dbReference type="AlphaFoldDB" id="A0A4R4EJ61"/>
<dbReference type="OrthoDB" id="9776731at2"/>
<dbReference type="InterPro" id="IPR002933">
    <property type="entry name" value="Peptidase_M20"/>
</dbReference>
<feature type="binding site" evidence="2">
    <location>
        <position position="141"/>
    </location>
    <ligand>
        <name>Mn(2+)</name>
        <dbReference type="ChEBI" id="CHEBI:29035"/>
        <label>2</label>
    </ligand>
</feature>
<accession>A0A4R4EJ61</accession>
<dbReference type="EMBL" id="SKFG01000003">
    <property type="protein sequence ID" value="TCZ79443.1"/>
    <property type="molecule type" value="Genomic_DNA"/>
</dbReference>
<organism evidence="4 5">
    <name type="scientific">Paenibacillus albiflavus</name>
    <dbReference type="NCBI Taxonomy" id="2545760"/>
    <lineage>
        <taxon>Bacteria</taxon>
        <taxon>Bacillati</taxon>
        <taxon>Bacillota</taxon>
        <taxon>Bacilli</taxon>
        <taxon>Bacillales</taxon>
        <taxon>Paenibacillaceae</taxon>
        <taxon>Paenibacillus</taxon>
    </lineage>
</organism>
<dbReference type="NCBIfam" id="TIGR01891">
    <property type="entry name" value="amidohydrolases"/>
    <property type="match status" value="1"/>
</dbReference>
<evidence type="ECO:0000256" key="2">
    <source>
        <dbReference type="PIRSR" id="PIRSR005962-1"/>
    </source>
</evidence>
<feature type="binding site" evidence="2">
    <location>
        <position position="105"/>
    </location>
    <ligand>
        <name>Mn(2+)</name>
        <dbReference type="ChEBI" id="CHEBI:29035"/>
        <label>2</label>
    </ligand>
</feature>
<dbReference type="RefSeq" id="WP_132417101.1">
    <property type="nucleotide sequence ID" value="NZ_SKFG01000003.1"/>
</dbReference>
<dbReference type="SUPFAM" id="SSF55031">
    <property type="entry name" value="Bacterial exopeptidase dimerisation domain"/>
    <property type="match status" value="1"/>
</dbReference>
<dbReference type="GO" id="GO:0050118">
    <property type="term" value="F:N-acetyldiaminopimelate deacetylase activity"/>
    <property type="evidence" value="ECO:0007669"/>
    <property type="project" value="UniProtKB-ARBA"/>
</dbReference>
<feature type="binding site" evidence="2">
    <location>
        <position position="365"/>
    </location>
    <ligand>
        <name>Mn(2+)</name>
        <dbReference type="ChEBI" id="CHEBI:29035"/>
        <label>2</label>
    </ligand>
</feature>
<dbReference type="InterPro" id="IPR017439">
    <property type="entry name" value="Amidohydrolase"/>
</dbReference>